<dbReference type="InterPro" id="IPR036388">
    <property type="entry name" value="WH-like_DNA-bd_sf"/>
</dbReference>
<dbReference type="Proteomes" id="UP000234849">
    <property type="component" value="Unassembled WGS sequence"/>
</dbReference>
<dbReference type="GO" id="GO:0003677">
    <property type="term" value="F:DNA binding"/>
    <property type="evidence" value="ECO:0007669"/>
    <property type="project" value="UniProtKB-KW"/>
</dbReference>
<sequence length="334" mass="38321">MCFIKNSLCKIKRKTWAQMRIREKLHIEKSVKYWIYKSEKLWRGKKMKNEYMFSFQNETKQTIEVTYSKMTEVEKSIADFFIDNKDVMDFSSKYISKMLYISEATLSRFAKKCGYKGYREFIFSYEKDLEVEQKNANIEKDIGLFTRNVQNAYQNLLQENFQMLNEEQIRRVAGMLNISNKVLIYGVGNSGYAAEEFQLRFMRIGMDVSAVTDSQIMKISAALAETDTLIIAISLSGESTELLESVRIAKEKGAATVCMTASPFSSIARECGEVIQVASFDNLNTGTKISPQFSILVVMDVLYSYYFANDSFFKTQKYNSTLVAIQGDEVDGGK</sequence>
<evidence type="ECO:0000313" key="6">
    <source>
        <dbReference type="EMBL" id="PLT55837.1"/>
    </source>
</evidence>
<dbReference type="GO" id="GO:1901135">
    <property type="term" value="P:carbohydrate derivative metabolic process"/>
    <property type="evidence" value="ECO:0007669"/>
    <property type="project" value="InterPro"/>
</dbReference>
<keyword evidence="3" id="KW-0804">Transcription</keyword>
<dbReference type="SUPFAM" id="SSF46689">
    <property type="entry name" value="Homeodomain-like"/>
    <property type="match status" value="1"/>
</dbReference>
<evidence type="ECO:0000313" key="7">
    <source>
        <dbReference type="Proteomes" id="UP000234849"/>
    </source>
</evidence>
<dbReference type="PROSITE" id="PS51464">
    <property type="entry name" value="SIS"/>
    <property type="match status" value="1"/>
</dbReference>
<gene>
    <name evidence="6" type="ORF">CDL18_06560</name>
</gene>
<dbReference type="InterPro" id="IPR000281">
    <property type="entry name" value="HTH_RpiR"/>
</dbReference>
<dbReference type="GO" id="GO:0003700">
    <property type="term" value="F:DNA-binding transcription factor activity"/>
    <property type="evidence" value="ECO:0007669"/>
    <property type="project" value="InterPro"/>
</dbReference>
<dbReference type="InterPro" id="IPR035472">
    <property type="entry name" value="RpiR-like_SIS"/>
</dbReference>
<dbReference type="CDD" id="cd05013">
    <property type="entry name" value="SIS_RpiR"/>
    <property type="match status" value="1"/>
</dbReference>
<dbReference type="InterPro" id="IPR047640">
    <property type="entry name" value="RpiR-like"/>
</dbReference>
<dbReference type="PROSITE" id="PS51071">
    <property type="entry name" value="HTH_RPIR"/>
    <property type="match status" value="1"/>
</dbReference>
<evidence type="ECO:0000259" key="4">
    <source>
        <dbReference type="PROSITE" id="PS51071"/>
    </source>
</evidence>
<name>A0A2N5NIY9_MEDGN</name>
<reference evidence="6 7" key="1">
    <citation type="journal article" date="2017" name="Genome Med.">
        <title>A novel Ruminococcus gnavus clade enriched in inflammatory bowel disease patients.</title>
        <authorList>
            <person name="Hall A.B."/>
            <person name="Yassour M."/>
            <person name="Sauk J."/>
            <person name="Garner A."/>
            <person name="Jiang X."/>
            <person name="Arthur T."/>
            <person name="Lagoudas G.K."/>
            <person name="Vatanen T."/>
            <person name="Fornelos N."/>
            <person name="Wilson R."/>
            <person name="Bertha M."/>
            <person name="Cohen M."/>
            <person name="Garber J."/>
            <person name="Khalili H."/>
            <person name="Gevers D."/>
            <person name="Ananthakrishnan A.N."/>
            <person name="Kugathasan S."/>
            <person name="Lander E.S."/>
            <person name="Blainey P."/>
            <person name="Vlamakis H."/>
            <person name="Xavier R.J."/>
            <person name="Huttenhower C."/>
        </authorList>
    </citation>
    <scope>NUCLEOTIDE SEQUENCE [LARGE SCALE GENOMIC DNA]</scope>
    <source>
        <strain evidence="6 7">RJX1118</strain>
    </source>
</reference>
<dbReference type="PANTHER" id="PTHR30514">
    <property type="entry name" value="GLUCOKINASE"/>
    <property type="match status" value="1"/>
</dbReference>
<dbReference type="SUPFAM" id="SSF53697">
    <property type="entry name" value="SIS domain"/>
    <property type="match status" value="1"/>
</dbReference>
<evidence type="ECO:0000256" key="2">
    <source>
        <dbReference type="ARBA" id="ARBA00023125"/>
    </source>
</evidence>
<dbReference type="InterPro" id="IPR046348">
    <property type="entry name" value="SIS_dom_sf"/>
</dbReference>
<evidence type="ECO:0000256" key="1">
    <source>
        <dbReference type="ARBA" id="ARBA00023015"/>
    </source>
</evidence>
<keyword evidence="2" id="KW-0238">DNA-binding</keyword>
<dbReference type="AlphaFoldDB" id="A0A2N5NIY9"/>
<evidence type="ECO:0008006" key="8">
    <source>
        <dbReference type="Google" id="ProtNLM"/>
    </source>
</evidence>
<dbReference type="InterPro" id="IPR009057">
    <property type="entry name" value="Homeodomain-like_sf"/>
</dbReference>
<keyword evidence="1" id="KW-0805">Transcription regulation</keyword>
<dbReference type="Pfam" id="PF01380">
    <property type="entry name" value="SIS"/>
    <property type="match status" value="1"/>
</dbReference>
<feature type="domain" description="SIS" evidence="5">
    <location>
        <begin position="172"/>
        <end position="312"/>
    </location>
</feature>
<dbReference type="Gene3D" id="1.10.10.10">
    <property type="entry name" value="Winged helix-like DNA-binding domain superfamily/Winged helix DNA-binding domain"/>
    <property type="match status" value="1"/>
</dbReference>
<proteinExistence type="predicted"/>
<accession>A0A2N5NIY9</accession>
<organism evidence="6 7">
    <name type="scientific">Mediterraneibacter gnavus</name>
    <name type="common">Ruminococcus gnavus</name>
    <dbReference type="NCBI Taxonomy" id="33038"/>
    <lineage>
        <taxon>Bacteria</taxon>
        <taxon>Bacillati</taxon>
        <taxon>Bacillota</taxon>
        <taxon>Clostridia</taxon>
        <taxon>Lachnospirales</taxon>
        <taxon>Lachnospiraceae</taxon>
        <taxon>Mediterraneibacter</taxon>
    </lineage>
</organism>
<comment type="caution">
    <text evidence="6">The sequence shown here is derived from an EMBL/GenBank/DDBJ whole genome shotgun (WGS) entry which is preliminary data.</text>
</comment>
<evidence type="ECO:0000259" key="5">
    <source>
        <dbReference type="PROSITE" id="PS51464"/>
    </source>
</evidence>
<protein>
    <recommendedName>
        <fullName evidence="8">MurR/RpiR family transcriptional regulator</fullName>
    </recommendedName>
</protein>
<feature type="domain" description="HTH rpiR-type" evidence="4">
    <location>
        <begin position="57"/>
        <end position="132"/>
    </location>
</feature>
<dbReference type="PANTHER" id="PTHR30514:SF21">
    <property type="entry name" value="RPIR-FAMILY TRANSCRIPTIONAL REGULATOR"/>
    <property type="match status" value="1"/>
</dbReference>
<dbReference type="EMBL" id="NIHM01000007">
    <property type="protein sequence ID" value="PLT55837.1"/>
    <property type="molecule type" value="Genomic_DNA"/>
</dbReference>
<evidence type="ECO:0000256" key="3">
    <source>
        <dbReference type="ARBA" id="ARBA00023163"/>
    </source>
</evidence>
<dbReference type="InterPro" id="IPR001347">
    <property type="entry name" value="SIS_dom"/>
</dbReference>
<dbReference type="GO" id="GO:0097367">
    <property type="term" value="F:carbohydrate derivative binding"/>
    <property type="evidence" value="ECO:0007669"/>
    <property type="project" value="InterPro"/>
</dbReference>
<dbReference type="Gene3D" id="3.40.50.10490">
    <property type="entry name" value="Glucose-6-phosphate isomerase like protein, domain 1"/>
    <property type="match status" value="1"/>
</dbReference>
<dbReference type="Pfam" id="PF01418">
    <property type="entry name" value="HTH_6"/>
    <property type="match status" value="1"/>
</dbReference>